<dbReference type="Gene3D" id="3.40.50.300">
    <property type="entry name" value="P-loop containing nucleotide triphosphate hydrolases"/>
    <property type="match status" value="1"/>
</dbReference>
<dbReference type="SUPFAM" id="SSF52540">
    <property type="entry name" value="P-loop containing nucleoside triphosphate hydrolases"/>
    <property type="match status" value="1"/>
</dbReference>
<evidence type="ECO:0000313" key="2">
    <source>
        <dbReference type="Proteomes" id="UP000305539"/>
    </source>
</evidence>
<evidence type="ECO:0000313" key="1">
    <source>
        <dbReference type="EMBL" id="TKC90160.1"/>
    </source>
</evidence>
<proteinExistence type="predicted"/>
<dbReference type="InterPro" id="IPR027417">
    <property type="entry name" value="P-loop_NTPase"/>
</dbReference>
<dbReference type="EMBL" id="SWJE01000004">
    <property type="protein sequence ID" value="TKC90160.1"/>
    <property type="molecule type" value="Genomic_DNA"/>
</dbReference>
<dbReference type="Proteomes" id="UP000305539">
    <property type="component" value="Unassembled WGS sequence"/>
</dbReference>
<comment type="caution">
    <text evidence="1">The sequence shown here is derived from an EMBL/GenBank/DDBJ whole genome shotgun (WGS) entry which is preliminary data.</text>
</comment>
<reference evidence="1 2" key="1">
    <citation type="submission" date="2019-04" db="EMBL/GenBank/DDBJ databases">
        <title>Trinickia sp. 7GSK02, isolated from subtropical forest soil.</title>
        <authorList>
            <person name="Gao Z.-H."/>
            <person name="Qiu L.-H."/>
        </authorList>
    </citation>
    <scope>NUCLEOTIDE SEQUENCE [LARGE SCALE GENOMIC DNA]</scope>
    <source>
        <strain evidence="1 2">7GSK02</strain>
    </source>
</reference>
<protein>
    <submittedName>
        <fullName evidence="1">IcmB protein</fullName>
    </submittedName>
</protein>
<name>A0A4V5PJ67_9BURK</name>
<dbReference type="OrthoDB" id="7229084at2"/>
<gene>
    <name evidence="1" type="ORF">FAZ69_08405</name>
</gene>
<organism evidence="1 2">
    <name type="scientific">Trinickia terrae</name>
    <dbReference type="NCBI Taxonomy" id="2571161"/>
    <lineage>
        <taxon>Bacteria</taxon>
        <taxon>Pseudomonadati</taxon>
        <taxon>Pseudomonadota</taxon>
        <taxon>Betaproteobacteria</taxon>
        <taxon>Burkholderiales</taxon>
        <taxon>Burkholderiaceae</taxon>
        <taxon>Trinickia</taxon>
    </lineage>
</organism>
<accession>A0A4V5PJ67</accession>
<dbReference type="AlphaFoldDB" id="A0A4V5PJ67"/>
<sequence length="1030" mass="116092">MMKGLLDLSEQVLARLMQVLHFNINDYCDLETTASDSLIARDGSVATVVRHDGFRSLLGRGDFEYLTSEFASRVEQYFAKRGHQLQVVFIRDEDATDTIRSMLASHYESADTLKLDVRDVLDEKVQIHSSYCMDERCFFVLWSRPSLLDVTEIEISRSEAASLSKKHVIPTFERAQNLLRPNRFLVDQHDAFVQKVLQELDALKCAVTLIPARDIIFEAKRYLHRETPLSWRPVLAGDPVIARWKNNRKMRDASELTYPRIDDQVFHSPGHNGNSKGIGGVTDTAAVRIGDRLFAPVLMKLPPAKPSPFNDLFKAMNQAVVEDGKGVKRRVPWSISYTIEGDGLSSIGMRKFFSTLLGALSADNRNMRAAVNALTAYQQDENGVIAKLQITMVTWADYPDEAMLMARRRKMSAALIGWGRSTIEAEHGDPAEALISTAPALTLRAVAPESAPPLREVTRMLPMTRPSSPFKRCTLLLRSLDGKPLPFESFSDEQNTWITLVFGGPGSGKSVFSNRLNFEMCMMAGLKRLPYVGVIDIGVSSQGFISLIKDSLPENMKHLAMYVRLQNREDYSINQFDTELGLRFPLPRQRELMKNFLVLLATPAERGRAHTYMNEFAGRVLDRAFAKLSDLGDRGEPTRYAHRVNPWLAGRVEQVGIEFNQATRWWDMADAFADRGMYYEASVAQRYAMPTLAHLLKEASDPSFAKEWEGANEGTANVVEEFKLMITAAIGDYPIFRDFTRFDVGESRVMALDLQDVVPGGDAPDAKKKAALMYMVALNAFTRKISLIKEDLEAEPMKMVPRYLAYHSKRIDNLAEDKKRLFVDEYHKTGDNANLRESFLIFGRESRKWLLELVLASQLPDDFRELAKIATTTLIMDAGTPETRRTIRDVFGLNDTEVAALRQFVNGPRAGGVTFLAKIKTKSAELSQLYTATSGGLELWALSTTPEDRRLRSLLYDAMPPRDARRVLRNRFPSGGCKSYVLNEASRTKEDRGESFIDDDVEDSVIQTLAKQLIDTWKVDSMRTPDTSPT</sequence>
<dbReference type="RefSeq" id="WP_136893490.1">
    <property type="nucleotide sequence ID" value="NZ_SWJE01000004.1"/>
</dbReference>
<keyword evidence="2" id="KW-1185">Reference proteome</keyword>